<proteinExistence type="predicted"/>
<dbReference type="GO" id="GO:0016226">
    <property type="term" value="P:iron-sulfur cluster assembly"/>
    <property type="evidence" value="ECO:0007669"/>
    <property type="project" value="InterPro"/>
</dbReference>
<evidence type="ECO:0008006" key="4">
    <source>
        <dbReference type="Google" id="ProtNLM"/>
    </source>
</evidence>
<evidence type="ECO:0000259" key="2">
    <source>
        <dbReference type="Pfam" id="PF19295"/>
    </source>
</evidence>
<protein>
    <recommendedName>
        <fullName evidence="4">Fe-S cluster assembly protein SufD</fullName>
    </recommendedName>
</protein>
<dbReference type="AlphaFoldDB" id="A0A381UH33"/>
<dbReference type="EMBL" id="UINC01006425">
    <property type="protein sequence ID" value="SVA27450.1"/>
    <property type="molecule type" value="Genomic_DNA"/>
</dbReference>
<accession>A0A381UH33</accession>
<dbReference type="Pfam" id="PF01458">
    <property type="entry name" value="SUFBD_core"/>
    <property type="match status" value="1"/>
</dbReference>
<dbReference type="PANTHER" id="PTHR43575">
    <property type="entry name" value="PROTEIN ABCI7, CHLOROPLASTIC"/>
    <property type="match status" value="1"/>
</dbReference>
<name>A0A381UH33_9ZZZZ</name>
<feature type="domain" description="SUF system FeS cluster assembly SufBD N-terminal" evidence="2">
    <location>
        <begin position="17"/>
        <end position="156"/>
    </location>
</feature>
<dbReference type="SUPFAM" id="SSF101960">
    <property type="entry name" value="Stabilizer of iron transporter SufD"/>
    <property type="match status" value="1"/>
</dbReference>
<dbReference type="InterPro" id="IPR037284">
    <property type="entry name" value="SUF_FeS_clus_asmbl_SufBD_sf"/>
</dbReference>
<gene>
    <name evidence="3" type="ORF">METZ01_LOCUS80304</name>
</gene>
<dbReference type="NCBIfam" id="TIGR01981">
    <property type="entry name" value="sufD"/>
    <property type="match status" value="1"/>
</dbReference>
<dbReference type="PANTHER" id="PTHR43575:SF1">
    <property type="entry name" value="PROTEIN ABCI7, CHLOROPLASTIC"/>
    <property type="match status" value="1"/>
</dbReference>
<feature type="domain" description="SUF system FeS cluster assembly SufBD core" evidence="1">
    <location>
        <begin position="168"/>
        <end position="393"/>
    </location>
</feature>
<evidence type="ECO:0000313" key="3">
    <source>
        <dbReference type="EMBL" id="SVA27450.1"/>
    </source>
</evidence>
<dbReference type="Pfam" id="PF19295">
    <property type="entry name" value="SufBD_N"/>
    <property type="match status" value="1"/>
</dbReference>
<sequence length="424" mass="47869">MKFLNKELGKSPLFDLNGSDTIKSLQQEALKEFNKHGLPNKNWEDWKYSDFSLLNKMSFTFGLRKNISSLPSPFPEINNTNQIVIINGYYQKDLSSISNKISVKTIEEAYKTNSELIHNLLAPNSNPFHNINSAMINSGLMIIVNDNEIIKDPIHIINYTSDLDEPIMNHPLFIIKAGNGSEASIIEHYYGSTKIEYWQNSVTKIELSKNSSIKHFRLQEEGASSYHVADTKYILEKDARLSAFHLSTGASKYRQNINVNLKDIGASSTINGLCLTKNNQQHDHFITVNHLKEKCTSNQLFKYILSDSSLGIFNGRVIVQKGAQQTDAKQSTKNLILNDRAVAHSNPQLEIYADDVKCSHGSTTGQLDQAAIFYMRSRGIDYKTAHLLLINGFAKEVLKIISEKNISQYVNEQLSFWLENTGIA</sequence>
<organism evidence="3">
    <name type="scientific">marine metagenome</name>
    <dbReference type="NCBI Taxonomy" id="408172"/>
    <lineage>
        <taxon>unclassified sequences</taxon>
        <taxon>metagenomes</taxon>
        <taxon>ecological metagenomes</taxon>
    </lineage>
</organism>
<dbReference type="InterPro" id="IPR055346">
    <property type="entry name" value="Fe-S_cluster_assembly_SufBD"/>
</dbReference>
<dbReference type="InterPro" id="IPR000825">
    <property type="entry name" value="SUF_FeS_clus_asmbl_SufBD_core"/>
</dbReference>
<dbReference type="InterPro" id="IPR045595">
    <property type="entry name" value="SufBD_N"/>
</dbReference>
<reference evidence="3" key="1">
    <citation type="submission" date="2018-05" db="EMBL/GenBank/DDBJ databases">
        <authorList>
            <person name="Lanie J.A."/>
            <person name="Ng W.-L."/>
            <person name="Kazmierczak K.M."/>
            <person name="Andrzejewski T.M."/>
            <person name="Davidsen T.M."/>
            <person name="Wayne K.J."/>
            <person name="Tettelin H."/>
            <person name="Glass J.I."/>
            <person name="Rusch D."/>
            <person name="Podicherti R."/>
            <person name="Tsui H.-C.T."/>
            <person name="Winkler M.E."/>
        </authorList>
    </citation>
    <scope>NUCLEOTIDE SEQUENCE</scope>
</reference>
<evidence type="ECO:0000259" key="1">
    <source>
        <dbReference type="Pfam" id="PF01458"/>
    </source>
</evidence>
<dbReference type="InterPro" id="IPR011542">
    <property type="entry name" value="SUF_FeS_clus_asmbl_SufD"/>
</dbReference>